<dbReference type="AlphaFoldDB" id="A0A8H7SQA3"/>
<keyword evidence="5" id="KW-1185">Reference proteome</keyword>
<feature type="signal peptide" evidence="3">
    <location>
        <begin position="1"/>
        <end position="20"/>
    </location>
</feature>
<keyword evidence="1" id="KW-0175">Coiled coil</keyword>
<name>A0A8H7SQA3_9FUNG</name>
<feature type="compositionally biased region" description="Low complexity" evidence="2">
    <location>
        <begin position="24"/>
        <end position="49"/>
    </location>
</feature>
<feature type="chain" id="PRO_5034783476" evidence="3">
    <location>
        <begin position="21"/>
        <end position="271"/>
    </location>
</feature>
<evidence type="ECO:0000256" key="3">
    <source>
        <dbReference type="SAM" id="SignalP"/>
    </source>
</evidence>
<proteinExistence type="predicted"/>
<feature type="region of interest" description="Disordered" evidence="2">
    <location>
        <begin position="24"/>
        <end position="54"/>
    </location>
</feature>
<evidence type="ECO:0000313" key="4">
    <source>
        <dbReference type="EMBL" id="KAG2232590.1"/>
    </source>
</evidence>
<dbReference type="EMBL" id="JAEPRE010000106">
    <property type="protein sequence ID" value="KAG2232590.1"/>
    <property type="molecule type" value="Genomic_DNA"/>
</dbReference>
<sequence>MANSLLSYLFSLIGFVPIEQEQQKLLQQQPQQPQSQQQQPQQPQHQKQQYPSDEEECEYLASSGFMIEPLNEKQNNDWLFNLSKMALFKIITATIEDYPQVANVIYDKHYSKKKDEIEEMKNLRQQVRKIAQSLDKQRPSEQFGRASEISFSLNQVLYSTMTERQESMTSLFGLIILAQESLNCPSEVRQHLFSNVKFGRTIILEISKILKNFNEYNCRDFNYKWSLISTNDDTWFDSLQYVCNKLSRYDITWEYRKEYQDVIVISKRYFK</sequence>
<keyword evidence="3" id="KW-0732">Signal</keyword>
<evidence type="ECO:0000313" key="5">
    <source>
        <dbReference type="Proteomes" id="UP000613177"/>
    </source>
</evidence>
<feature type="coiled-coil region" evidence="1">
    <location>
        <begin position="106"/>
        <end position="137"/>
    </location>
</feature>
<gene>
    <name evidence="4" type="ORF">INT48_009799</name>
</gene>
<protein>
    <submittedName>
        <fullName evidence="4">Uncharacterized protein</fullName>
    </submittedName>
</protein>
<reference evidence="4" key="1">
    <citation type="submission" date="2021-01" db="EMBL/GenBank/DDBJ databases">
        <title>Metabolic potential, ecology and presence of endohyphal bacteria is reflected in genomic diversity of Mucoromycotina.</title>
        <authorList>
            <person name="Muszewska A."/>
            <person name="Okrasinska A."/>
            <person name="Steczkiewicz K."/>
            <person name="Drgas O."/>
            <person name="Orlowska M."/>
            <person name="Perlinska-Lenart U."/>
            <person name="Aleksandrzak-Piekarczyk T."/>
            <person name="Szatraj K."/>
            <person name="Zielenkiewicz U."/>
            <person name="Pilsyk S."/>
            <person name="Malc E."/>
            <person name="Mieczkowski P."/>
            <person name="Kruszewska J.S."/>
            <person name="Biernat P."/>
            <person name="Pawlowska J."/>
        </authorList>
    </citation>
    <scope>NUCLEOTIDE SEQUENCE</scope>
    <source>
        <strain evidence="4">WA0000018081</strain>
    </source>
</reference>
<evidence type="ECO:0000256" key="2">
    <source>
        <dbReference type="SAM" id="MobiDB-lite"/>
    </source>
</evidence>
<evidence type="ECO:0000256" key="1">
    <source>
        <dbReference type="SAM" id="Coils"/>
    </source>
</evidence>
<dbReference type="Proteomes" id="UP000613177">
    <property type="component" value="Unassembled WGS sequence"/>
</dbReference>
<comment type="caution">
    <text evidence="4">The sequence shown here is derived from an EMBL/GenBank/DDBJ whole genome shotgun (WGS) entry which is preliminary data.</text>
</comment>
<accession>A0A8H7SQA3</accession>
<organism evidence="4 5">
    <name type="scientific">Thamnidium elegans</name>
    <dbReference type="NCBI Taxonomy" id="101142"/>
    <lineage>
        <taxon>Eukaryota</taxon>
        <taxon>Fungi</taxon>
        <taxon>Fungi incertae sedis</taxon>
        <taxon>Mucoromycota</taxon>
        <taxon>Mucoromycotina</taxon>
        <taxon>Mucoromycetes</taxon>
        <taxon>Mucorales</taxon>
        <taxon>Mucorineae</taxon>
        <taxon>Mucoraceae</taxon>
        <taxon>Thamnidium</taxon>
    </lineage>
</organism>